<dbReference type="RefSeq" id="WP_382409962.1">
    <property type="nucleotide sequence ID" value="NZ_JBHSGU010000009.1"/>
</dbReference>
<dbReference type="Pfam" id="PF00990">
    <property type="entry name" value="GGDEF"/>
    <property type="match status" value="1"/>
</dbReference>
<dbReference type="PANTHER" id="PTHR44757">
    <property type="entry name" value="DIGUANYLATE CYCLASE DGCP"/>
    <property type="match status" value="1"/>
</dbReference>
<dbReference type="InterPro" id="IPR035965">
    <property type="entry name" value="PAS-like_dom_sf"/>
</dbReference>
<dbReference type="Gene3D" id="3.30.450.20">
    <property type="entry name" value="PAS domain"/>
    <property type="match status" value="1"/>
</dbReference>
<gene>
    <name evidence="4" type="ORF">ACFO4O_14975</name>
</gene>
<name>A0ABV9LY92_9ALTE</name>
<dbReference type="NCBIfam" id="TIGR00254">
    <property type="entry name" value="GGDEF"/>
    <property type="match status" value="1"/>
</dbReference>
<organism evidence="4 5">
    <name type="scientific">Glaciecola siphonariae</name>
    <dbReference type="NCBI Taxonomy" id="521012"/>
    <lineage>
        <taxon>Bacteria</taxon>
        <taxon>Pseudomonadati</taxon>
        <taxon>Pseudomonadota</taxon>
        <taxon>Gammaproteobacteria</taxon>
        <taxon>Alteromonadales</taxon>
        <taxon>Alteromonadaceae</taxon>
        <taxon>Glaciecola</taxon>
    </lineage>
</organism>
<proteinExistence type="predicted"/>
<comment type="caution">
    <text evidence="4">The sequence shown here is derived from an EMBL/GenBank/DDBJ whole genome shotgun (WGS) entry which is preliminary data.</text>
</comment>
<dbReference type="InterPro" id="IPR000014">
    <property type="entry name" value="PAS"/>
</dbReference>
<keyword evidence="1" id="KW-1133">Transmembrane helix</keyword>
<keyword evidence="5" id="KW-1185">Reference proteome</keyword>
<dbReference type="InterPro" id="IPR000160">
    <property type="entry name" value="GGDEF_dom"/>
</dbReference>
<feature type="domain" description="GGDEF" evidence="3">
    <location>
        <begin position="387"/>
        <end position="522"/>
    </location>
</feature>
<dbReference type="NCBIfam" id="TIGR00229">
    <property type="entry name" value="sensory_box"/>
    <property type="match status" value="1"/>
</dbReference>
<dbReference type="Pfam" id="PF00989">
    <property type="entry name" value="PAS"/>
    <property type="match status" value="1"/>
</dbReference>
<dbReference type="CDD" id="cd00130">
    <property type="entry name" value="PAS"/>
    <property type="match status" value="1"/>
</dbReference>
<dbReference type="CDD" id="cd01949">
    <property type="entry name" value="GGDEF"/>
    <property type="match status" value="1"/>
</dbReference>
<keyword evidence="4" id="KW-0808">Transferase</keyword>
<evidence type="ECO:0000259" key="2">
    <source>
        <dbReference type="PROSITE" id="PS50112"/>
    </source>
</evidence>
<dbReference type="PANTHER" id="PTHR44757:SF2">
    <property type="entry name" value="BIOFILM ARCHITECTURE MAINTENANCE PROTEIN MBAA"/>
    <property type="match status" value="1"/>
</dbReference>
<dbReference type="EMBL" id="JBHSGU010000009">
    <property type="protein sequence ID" value="MFC4701467.1"/>
    <property type="molecule type" value="Genomic_DNA"/>
</dbReference>
<keyword evidence="4" id="KW-0548">Nucleotidyltransferase</keyword>
<dbReference type="SMART" id="SM00091">
    <property type="entry name" value="PAS"/>
    <property type="match status" value="1"/>
</dbReference>
<dbReference type="EC" id="2.7.7.65" evidence="4"/>
<evidence type="ECO:0000259" key="3">
    <source>
        <dbReference type="PROSITE" id="PS50887"/>
    </source>
</evidence>
<evidence type="ECO:0000256" key="1">
    <source>
        <dbReference type="SAM" id="Phobius"/>
    </source>
</evidence>
<sequence>MSLSLRISLIIGFIAIAISSAVAFLHFNIQLDHSKEQSENLVRQMAQNDQGTSSIAAYLLDTELADEIVEGLANNDLIAFASITAHSEQLALAGINPRSQNNVVVSLKNPFDEAEQIGLLTVYPDLRFIQAQASSNSIQTAITLIALSASIAIIVGIFVHFKLTSPLRSLSEEFESVDTSNPEVMSLVDINYSGHDEIGKLIVKTNNLISALQSRFRSEKILRQTNDELQKRFRLLFEQATAGIALISGTGEITIANPAFKELFGKHVLLKAFADLFHEPQKVHIELDKLRHSDGFSQIDVDFVSMKEGKKRYLHCLFSRILDSREVAREDSENLIEVIVYDVTKRREQELKTRYEADHDSLTGLMNRRSGLGSLQLQLDRAVKKQQLFSLMMIDLDRFKPINDTYGHDAGDIVLRTISSRIKELVNEQEATLIRWGGDEFLLGLTLDGNKSITDFAESLMQSIQEDVRIDTKTSVQVGASIGIIRTLYSESEKVDTLITKADALMYNIKESGRNQYQISTIF</sequence>
<dbReference type="InterPro" id="IPR052155">
    <property type="entry name" value="Biofilm_reg_signaling"/>
</dbReference>
<dbReference type="PROSITE" id="PS50112">
    <property type="entry name" value="PAS"/>
    <property type="match status" value="1"/>
</dbReference>
<feature type="domain" description="PAS" evidence="2">
    <location>
        <begin position="229"/>
        <end position="265"/>
    </location>
</feature>
<dbReference type="SUPFAM" id="SSF55073">
    <property type="entry name" value="Nucleotide cyclase"/>
    <property type="match status" value="1"/>
</dbReference>
<dbReference type="Proteomes" id="UP001595897">
    <property type="component" value="Unassembled WGS sequence"/>
</dbReference>
<keyword evidence="1" id="KW-0812">Transmembrane</keyword>
<dbReference type="SMART" id="SM00267">
    <property type="entry name" value="GGDEF"/>
    <property type="match status" value="1"/>
</dbReference>
<reference evidence="5" key="1">
    <citation type="journal article" date="2019" name="Int. J. Syst. Evol. Microbiol.">
        <title>The Global Catalogue of Microorganisms (GCM) 10K type strain sequencing project: providing services to taxonomists for standard genome sequencing and annotation.</title>
        <authorList>
            <consortium name="The Broad Institute Genomics Platform"/>
            <consortium name="The Broad Institute Genome Sequencing Center for Infectious Disease"/>
            <person name="Wu L."/>
            <person name="Ma J."/>
        </authorList>
    </citation>
    <scope>NUCLEOTIDE SEQUENCE [LARGE SCALE GENOMIC DNA]</scope>
    <source>
        <strain evidence="5">KACC 12507</strain>
    </source>
</reference>
<keyword evidence="1" id="KW-0472">Membrane</keyword>
<protein>
    <submittedName>
        <fullName evidence="4">Diguanylate cyclase domain-containing protein</fullName>
        <ecNumber evidence="4">2.7.7.65</ecNumber>
    </submittedName>
</protein>
<dbReference type="GO" id="GO:0052621">
    <property type="term" value="F:diguanylate cyclase activity"/>
    <property type="evidence" value="ECO:0007669"/>
    <property type="project" value="UniProtKB-EC"/>
</dbReference>
<dbReference type="Gene3D" id="6.10.340.10">
    <property type="match status" value="1"/>
</dbReference>
<dbReference type="SUPFAM" id="SSF55785">
    <property type="entry name" value="PYP-like sensor domain (PAS domain)"/>
    <property type="match status" value="1"/>
</dbReference>
<dbReference type="InterPro" id="IPR043128">
    <property type="entry name" value="Rev_trsase/Diguanyl_cyclase"/>
</dbReference>
<dbReference type="InterPro" id="IPR013767">
    <property type="entry name" value="PAS_fold"/>
</dbReference>
<dbReference type="InterPro" id="IPR029787">
    <property type="entry name" value="Nucleotide_cyclase"/>
</dbReference>
<dbReference type="PROSITE" id="PS50887">
    <property type="entry name" value="GGDEF"/>
    <property type="match status" value="1"/>
</dbReference>
<feature type="transmembrane region" description="Helical" evidence="1">
    <location>
        <begin position="6"/>
        <end position="27"/>
    </location>
</feature>
<dbReference type="Gene3D" id="3.30.70.270">
    <property type="match status" value="1"/>
</dbReference>
<evidence type="ECO:0000313" key="4">
    <source>
        <dbReference type="EMBL" id="MFC4701467.1"/>
    </source>
</evidence>
<feature type="transmembrane region" description="Helical" evidence="1">
    <location>
        <begin position="141"/>
        <end position="161"/>
    </location>
</feature>
<evidence type="ECO:0000313" key="5">
    <source>
        <dbReference type="Proteomes" id="UP001595897"/>
    </source>
</evidence>
<accession>A0ABV9LY92</accession>